<feature type="compositionally biased region" description="Gly residues" evidence="10">
    <location>
        <begin position="1620"/>
        <end position="1641"/>
    </location>
</feature>
<evidence type="ECO:0000256" key="6">
    <source>
        <dbReference type="ARBA" id="ARBA00023163"/>
    </source>
</evidence>
<comment type="subcellular location">
    <subcellularLocation>
        <location evidence="1 9">Nucleus</location>
    </subcellularLocation>
</comment>
<name>A0A1Y2C8B4_9FUNG</name>
<evidence type="ECO:0000256" key="5">
    <source>
        <dbReference type="ARBA" id="ARBA00023159"/>
    </source>
</evidence>
<feature type="region of interest" description="Disordered" evidence="10">
    <location>
        <begin position="644"/>
        <end position="677"/>
    </location>
</feature>
<reference evidence="13 14" key="1">
    <citation type="submission" date="2016-07" db="EMBL/GenBank/DDBJ databases">
        <title>Pervasive Adenine N6-methylation of Active Genes in Fungi.</title>
        <authorList>
            <consortium name="DOE Joint Genome Institute"/>
            <person name="Mondo S.J."/>
            <person name="Dannebaum R.O."/>
            <person name="Kuo R.C."/>
            <person name="Labutti K."/>
            <person name="Haridas S."/>
            <person name="Kuo A."/>
            <person name="Salamov A."/>
            <person name="Ahrendt S.R."/>
            <person name="Lipzen A."/>
            <person name="Sullivan W."/>
            <person name="Andreopoulos W.B."/>
            <person name="Clum A."/>
            <person name="Lindquist E."/>
            <person name="Daum C."/>
            <person name="Ramamoorthy G.K."/>
            <person name="Gryganskyi A."/>
            <person name="Culley D."/>
            <person name="Magnuson J.K."/>
            <person name="James T.Y."/>
            <person name="O'Malley M.A."/>
            <person name="Stajich J.E."/>
            <person name="Spatafora J.W."/>
            <person name="Visel A."/>
            <person name="Grigoriev I.V."/>
        </authorList>
    </citation>
    <scope>NUCLEOTIDE SEQUENCE [LARGE SCALE GENOMIC DNA]</scope>
    <source>
        <strain evidence="13 14">JEL800</strain>
    </source>
</reference>
<dbReference type="InterPro" id="IPR009401">
    <property type="entry name" value="Med13_C"/>
</dbReference>
<feature type="region of interest" description="Disordered" evidence="10">
    <location>
        <begin position="748"/>
        <end position="805"/>
    </location>
</feature>
<keyword evidence="5 9" id="KW-0010">Activator</keyword>
<evidence type="ECO:0000256" key="7">
    <source>
        <dbReference type="ARBA" id="ARBA00023242"/>
    </source>
</evidence>
<keyword evidence="4 9" id="KW-0805">Transcription regulation</keyword>
<feature type="compositionally biased region" description="Low complexity" evidence="10">
    <location>
        <begin position="1700"/>
        <end position="1713"/>
    </location>
</feature>
<feature type="domain" description="Mediator complex subunit Med13 C-terminal" evidence="11">
    <location>
        <begin position="1258"/>
        <end position="1538"/>
    </location>
</feature>
<dbReference type="GO" id="GO:0016592">
    <property type="term" value="C:mediator complex"/>
    <property type="evidence" value="ECO:0007669"/>
    <property type="project" value="InterPro"/>
</dbReference>
<evidence type="ECO:0000313" key="14">
    <source>
        <dbReference type="Proteomes" id="UP000193642"/>
    </source>
</evidence>
<feature type="compositionally biased region" description="Polar residues" evidence="10">
    <location>
        <begin position="1729"/>
        <end position="1741"/>
    </location>
</feature>
<dbReference type="OrthoDB" id="2157484at2759"/>
<accession>A0A1Y2C8B4</accession>
<feature type="compositionally biased region" description="Acidic residues" evidence="10">
    <location>
        <begin position="774"/>
        <end position="792"/>
    </location>
</feature>
<dbReference type="GO" id="GO:0006357">
    <property type="term" value="P:regulation of transcription by RNA polymerase II"/>
    <property type="evidence" value="ECO:0007669"/>
    <property type="project" value="InterPro"/>
</dbReference>
<evidence type="ECO:0000256" key="2">
    <source>
        <dbReference type="ARBA" id="ARBA00009354"/>
    </source>
</evidence>
<dbReference type="PANTHER" id="PTHR12460:SF38">
    <property type="entry name" value="KINETOPLAST-ASSOCIATED PROTEIN-LIKE PROTEIN"/>
    <property type="match status" value="1"/>
</dbReference>
<evidence type="ECO:0000259" key="11">
    <source>
        <dbReference type="Pfam" id="PF06333"/>
    </source>
</evidence>
<dbReference type="STRING" id="329046.A0A1Y2C8B4"/>
<comment type="function">
    <text evidence="8 9">Component of the SRB8-11 complex. The SRB8-11 complex is a regulatory module of the Mediator complex which is itself involved in regulation of basal and activated RNA polymerase II-dependent transcription. The SRB8-11 complex may be involved in the transcriptional repression of a subset of genes regulated by Mediator. It may inhibit the association of the Mediator complex with RNA polymerase II to form the holoenzyme complex.</text>
</comment>
<dbReference type="EMBL" id="MCGO01000026">
    <property type="protein sequence ID" value="ORY43137.1"/>
    <property type="molecule type" value="Genomic_DNA"/>
</dbReference>
<evidence type="ECO:0000256" key="1">
    <source>
        <dbReference type="ARBA" id="ARBA00004123"/>
    </source>
</evidence>
<dbReference type="Pfam" id="PF06333">
    <property type="entry name" value="Med13_C"/>
    <property type="match status" value="1"/>
</dbReference>
<dbReference type="InterPro" id="IPR041285">
    <property type="entry name" value="MID_MedPIWI"/>
</dbReference>
<comment type="similarity">
    <text evidence="2 9">Belongs to the Mediator complex subunit 13 family.</text>
</comment>
<dbReference type="Pfam" id="PF18296">
    <property type="entry name" value="MID_MedPIWI"/>
    <property type="match status" value="1"/>
</dbReference>
<keyword evidence="14" id="KW-1185">Reference proteome</keyword>
<feature type="region of interest" description="Disordered" evidence="10">
    <location>
        <begin position="1615"/>
        <end position="1661"/>
    </location>
</feature>
<keyword evidence="6 9" id="KW-0804">Transcription</keyword>
<keyword evidence="3 9" id="KW-0678">Repressor</keyword>
<feature type="domain" description="MID" evidence="12">
    <location>
        <begin position="1020"/>
        <end position="1197"/>
    </location>
</feature>
<feature type="compositionally biased region" description="Low complexity" evidence="10">
    <location>
        <begin position="1642"/>
        <end position="1660"/>
    </location>
</feature>
<evidence type="ECO:0000256" key="8">
    <source>
        <dbReference type="ARBA" id="ARBA00025661"/>
    </source>
</evidence>
<evidence type="ECO:0000256" key="4">
    <source>
        <dbReference type="ARBA" id="ARBA00023015"/>
    </source>
</evidence>
<comment type="subunit">
    <text evidence="9">Component of the SRB8-11 complex, which itself associates with the Mediator complex.</text>
</comment>
<feature type="region of interest" description="Disordered" evidence="10">
    <location>
        <begin position="1700"/>
        <end position="1741"/>
    </location>
</feature>
<feature type="region of interest" description="Disordered" evidence="10">
    <location>
        <begin position="447"/>
        <end position="472"/>
    </location>
</feature>
<evidence type="ECO:0000313" key="13">
    <source>
        <dbReference type="EMBL" id="ORY43137.1"/>
    </source>
</evidence>
<sequence length="1800" mass="192321">MEHTLFEAGSAPTGTFLIAGTTAARVKWRRFRFGGVCGGSADQVCPSQLCLWRLKTSGGCESGGGGGGGGGSWTAPQLAATATSSMLQPQALSLMSQNTSPVNYPQNSPDSVAKVLDAIAAVPGLFASLRRGASTSTWMDLCIFDVRDTPMFPDINLDFINGLSFINEGSFLLEAFQSSNQSSIPNDPEFSLFIDAIMSGMERLFVKTGVVRLKQEFLITPSFYGSKEALGGYAEATLSNTPLVSIIPRINFVGSSILCQFRVACDAYRSLTCSDLCRAKEYPLQVILLPFGVPATVIMSSNSNHCNSSSKSNTSSLWTSLLGFPSDFVSSYGTATPDIPDFVTVEFTKDDGEIIQLLFPSCLVVVPLSKSSNGDDLYNAELYLDNFRDWRWSDEVATMFDGQTQTAAPQEDRVIDFWRYMNPYQRLLESGLGDGGAVEQAIRNKEATEAARNAQPKPIPPPAPQHPSTTVNNARPIVTIPTVLAPPQAQPSPTRASTDLDLTLHFSKGNGSDDFKGLELDDVGENDWDFFQEEKPTVVPVPVKQAAPATPAPIPLPSTSTSTPAATFTSIVGAAASPAISLPACSPAAAVTPGITTILSPMPFTPNYPNHPSSLHMSTAVQPTPDPTTPGVFAIAEDSTIEHSHAMQHHHPPPTSASTLPIEQPSSETSLSSSKHPFDVSSLVRHIQTRAEIEAESRRIVPEAWRTVNLDFGVVWKPGDAASTSTTSKYGEGGKYVYQCVAAMRKRAGTDTDRGGGKHRRVEVQSDSGSSSSGDDDSSDDDSSGEDEEGEVVESGRGGGGDDMMEEDEVLEDGEVMHLQQQQQQQGRPNDVGAIRSGVAGVAGTVSGSSLGRVVPKSEAESQLALQIMVESMTVGRGSVWTTAAYNNSGALMHEAFVNSLKPAFENRLFQFFGSVLSDLFAGMGLSGTSGGVGSGGVGEPSTVRGPLTIEQIYDYTELDRGASKYGKFQVKKKKRPEPILDLLRIPNIIVQHNNIPITVNPSALRLWDKLSLAPICGTKNVEYLFICPGGNKILTSNLRRWVAEVSNIWDFHNFGTLKPLSDYRNTDEESFCQVRVTVPRDDARLKAYSDTIEHLATDLSRILQHRISTSQTPFQISVFLINPFPHGRHQTTFDLYLMASRLLQSISRISELPLKYLVQVIIPVILPIQFALPRLSDTPVLLDIKEFVFGLFSRCRVSSKPIPMKSNNRIQPPSQHSLFRRGFHLHPYVLGRQPGSGAAGSGFILQRALDQPLMMCLSDPDRILHVVYQASACGRWVGVCWSDSFGELVDCCVLRIGPSGFLGALAELWERSIDLVVASAAASRGPGIAWRIVVGVVVGGKSGVSGREIQGFEQFLDYLSTTQNPDHKHTSINSVSFVSLGMNPPVTTVDPGAVLGQSGGGTSQYFLSSCELLTTQEKRKDKEKESNSLLSSLASTDVFSVPSPSGGGATVGGAPMNEERLVPDGDATYIFLSKNHRMPIGNMLQISMNGDDLMAQPHLTPIIPPNSQAEDGLGAILPLAGGYLLTVPRRETAPPNSSGIGSSPASTNQLPQLVGQSPAASTNVAGGVLKAPLLPPEGSKSISIAEVSLLYHCNLNVQTSATCYKGWTPETQLPHGRSSGLGGNGGASNGTSLGGGGNAGLDGVSYSSPTSSSSSTPSSFNVLSNGNTPILMPANIKANLSPSLPASIALQQQQQQQQQQQYLQFQSQQQPTTPQPSTPFNLSGQGGSNTAAGTGTCSNNAPAPQGFHTVILRDIMKEYHGLRYVHRGAGFCNSSKGGTEPWIFAMAEIAASCATKSEL</sequence>
<dbReference type="PANTHER" id="PTHR12460">
    <property type="entry name" value="CYCLIN-DEPENDENT KINASE INHIBITOR-RELATED PROTEIN"/>
    <property type="match status" value="1"/>
</dbReference>
<evidence type="ECO:0000256" key="9">
    <source>
        <dbReference type="RuleBase" id="RU364134"/>
    </source>
</evidence>
<organism evidence="13 14">
    <name type="scientific">Rhizoclosmatium globosum</name>
    <dbReference type="NCBI Taxonomy" id="329046"/>
    <lineage>
        <taxon>Eukaryota</taxon>
        <taxon>Fungi</taxon>
        <taxon>Fungi incertae sedis</taxon>
        <taxon>Chytridiomycota</taxon>
        <taxon>Chytridiomycota incertae sedis</taxon>
        <taxon>Chytridiomycetes</taxon>
        <taxon>Chytridiales</taxon>
        <taxon>Chytriomycetaceae</taxon>
        <taxon>Rhizoclosmatium</taxon>
    </lineage>
</organism>
<dbReference type="Proteomes" id="UP000193642">
    <property type="component" value="Unassembled WGS sequence"/>
</dbReference>
<evidence type="ECO:0000259" key="12">
    <source>
        <dbReference type="Pfam" id="PF18296"/>
    </source>
</evidence>
<evidence type="ECO:0000256" key="10">
    <source>
        <dbReference type="SAM" id="MobiDB-lite"/>
    </source>
</evidence>
<evidence type="ECO:0000256" key="3">
    <source>
        <dbReference type="ARBA" id="ARBA00022491"/>
    </source>
</evidence>
<dbReference type="GO" id="GO:0003712">
    <property type="term" value="F:transcription coregulator activity"/>
    <property type="evidence" value="ECO:0007669"/>
    <property type="project" value="InterPro"/>
</dbReference>
<comment type="caution">
    <text evidence="13">The sequence shown here is derived from an EMBL/GenBank/DDBJ whole genome shotgun (WGS) entry which is preliminary data.</text>
</comment>
<proteinExistence type="inferred from homology"/>
<keyword evidence="7 9" id="KW-0539">Nucleus</keyword>
<feature type="compositionally biased region" description="Polar residues" evidence="10">
    <location>
        <begin position="656"/>
        <end position="665"/>
    </location>
</feature>
<gene>
    <name evidence="13" type="ORF">BCR33DRAFT_717872</name>
</gene>
<protein>
    <recommendedName>
        <fullName evidence="9">Mediator of RNA polymerase II transcription subunit 13</fullName>
    </recommendedName>
    <alternativeName>
        <fullName evidence="9">Mediator complex subunit 13</fullName>
    </alternativeName>
</protein>